<dbReference type="OrthoDB" id="669053at2"/>
<name>A0A2W7QS79_9BACT</name>
<dbReference type="InterPro" id="IPR025535">
    <property type="entry name" value="DUF4421"/>
</dbReference>
<dbReference type="EMBL" id="QKZT01000009">
    <property type="protein sequence ID" value="PZX51423.1"/>
    <property type="molecule type" value="Genomic_DNA"/>
</dbReference>
<accession>A0A2W7QS79</accession>
<keyword evidence="3" id="KW-1185">Reference proteome</keyword>
<feature type="signal peptide" evidence="1">
    <location>
        <begin position="1"/>
        <end position="22"/>
    </location>
</feature>
<dbReference type="RefSeq" id="WP_111319592.1">
    <property type="nucleotide sequence ID" value="NZ_QKZT01000009.1"/>
</dbReference>
<evidence type="ECO:0000313" key="3">
    <source>
        <dbReference type="Proteomes" id="UP000248882"/>
    </source>
</evidence>
<feature type="chain" id="PRO_5016170420" evidence="1">
    <location>
        <begin position="23"/>
        <end position="388"/>
    </location>
</feature>
<gene>
    <name evidence="2" type="ORF">LV85_02367</name>
</gene>
<dbReference type="Proteomes" id="UP000248882">
    <property type="component" value="Unassembled WGS sequence"/>
</dbReference>
<dbReference type="Pfam" id="PF14391">
    <property type="entry name" value="DUF4421"/>
    <property type="match status" value="1"/>
</dbReference>
<keyword evidence="1" id="KW-0732">Signal</keyword>
<dbReference type="AlphaFoldDB" id="A0A2W7QS79"/>
<organism evidence="2 3">
    <name type="scientific">Algoriphagus chordae</name>
    <dbReference type="NCBI Taxonomy" id="237019"/>
    <lineage>
        <taxon>Bacteria</taxon>
        <taxon>Pseudomonadati</taxon>
        <taxon>Bacteroidota</taxon>
        <taxon>Cytophagia</taxon>
        <taxon>Cytophagales</taxon>
        <taxon>Cyclobacteriaceae</taxon>
        <taxon>Algoriphagus</taxon>
    </lineage>
</organism>
<protein>
    <submittedName>
        <fullName evidence="2">Uncharacterized protein DUF4421</fullName>
    </submittedName>
</protein>
<comment type="caution">
    <text evidence="2">The sequence shown here is derived from an EMBL/GenBank/DDBJ whole genome shotgun (WGS) entry which is preliminary data.</text>
</comment>
<evidence type="ECO:0000313" key="2">
    <source>
        <dbReference type="EMBL" id="PZX51423.1"/>
    </source>
</evidence>
<proteinExistence type="predicted"/>
<evidence type="ECO:0000256" key="1">
    <source>
        <dbReference type="SAM" id="SignalP"/>
    </source>
</evidence>
<sequence length="388" mass="44500">MKIKHQFLVLLISLTSGWQAFAQSNDKTSSEDNVNLIISSSKPYSLYQENSSLNESLLSFQKTDTVPASQSVGEILPGAYIEKMDKYQIAKLSFINDNERFSLDQGNQDLQIYPNGEAKIHLNLNYRFISVGINYLPKFISSNDDDDLKGKTKAFGLSTAFNFQNWFQMVSYNQTRGYYLENTHDFENDWKKGDPYIQFPDLLYRNFQGTTGYSFNSNFSTKSLLTGTERQLKSAGSFIPTLMYRYYLVDNRETLTQFNSTQKSNNFQVIASAGYYYNLIIKQNFYISGGASAGYGILASKVTTRTINEQVKSKQTEGVFHYDLRAAAGYNGERFFSGFVFTTERNTYRQANTTVINENWRVFAEVFVGYRFHAPKFLENMVDKLPIQ</sequence>
<reference evidence="2 3" key="1">
    <citation type="submission" date="2018-06" db="EMBL/GenBank/DDBJ databases">
        <title>Genomic Encyclopedia of Archaeal and Bacterial Type Strains, Phase II (KMG-II): from individual species to whole genera.</title>
        <authorList>
            <person name="Goeker M."/>
        </authorList>
    </citation>
    <scope>NUCLEOTIDE SEQUENCE [LARGE SCALE GENOMIC DNA]</scope>
    <source>
        <strain evidence="2 3">DSM 19830</strain>
    </source>
</reference>